<evidence type="ECO:0000259" key="6">
    <source>
        <dbReference type="SMART" id="SM00458"/>
    </source>
</evidence>
<dbReference type="AlphaFoldDB" id="A0A084WLP5"/>
<dbReference type="GO" id="GO:0006493">
    <property type="term" value="P:protein O-linked glycosylation"/>
    <property type="evidence" value="ECO:0007669"/>
    <property type="project" value="TreeGrafter"/>
</dbReference>
<dbReference type="SUPFAM" id="SSF53448">
    <property type="entry name" value="Nucleotide-diphospho-sugar transferases"/>
    <property type="match status" value="1"/>
</dbReference>
<reference evidence="7 9" key="1">
    <citation type="journal article" date="2014" name="BMC Genomics">
        <title>Genome sequence of Anopheles sinensis provides insight into genetics basis of mosquito competence for malaria parasites.</title>
        <authorList>
            <person name="Zhou D."/>
            <person name="Zhang D."/>
            <person name="Ding G."/>
            <person name="Shi L."/>
            <person name="Hou Q."/>
            <person name="Ye Y."/>
            <person name="Xu Y."/>
            <person name="Zhou H."/>
            <person name="Xiong C."/>
            <person name="Li S."/>
            <person name="Yu J."/>
            <person name="Hong S."/>
            <person name="Yu X."/>
            <person name="Zou P."/>
            <person name="Chen C."/>
            <person name="Chang X."/>
            <person name="Wang W."/>
            <person name="Lv Y."/>
            <person name="Sun Y."/>
            <person name="Ma L."/>
            <person name="Shen B."/>
            <person name="Zhu C."/>
        </authorList>
    </citation>
    <scope>NUCLEOTIDE SEQUENCE [LARGE SCALE GENOMIC DNA]</scope>
</reference>
<organism evidence="7">
    <name type="scientific">Anopheles sinensis</name>
    <name type="common">Mosquito</name>
    <dbReference type="NCBI Taxonomy" id="74873"/>
    <lineage>
        <taxon>Eukaryota</taxon>
        <taxon>Metazoa</taxon>
        <taxon>Ecdysozoa</taxon>
        <taxon>Arthropoda</taxon>
        <taxon>Hexapoda</taxon>
        <taxon>Insecta</taxon>
        <taxon>Pterygota</taxon>
        <taxon>Neoptera</taxon>
        <taxon>Endopterygota</taxon>
        <taxon>Diptera</taxon>
        <taxon>Nematocera</taxon>
        <taxon>Culicoidea</taxon>
        <taxon>Culicidae</taxon>
        <taxon>Anophelinae</taxon>
        <taxon>Anopheles</taxon>
    </lineage>
</organism>
<keyword evidence="2 5" id="KW-0430">Lectin</keyword>
<accession>A0A084WLP5</accession>
<comment type="subcellular location">
    <subcellularLocation>
        <location evidence="1 5">Golgi apparatus membrane</location>
        <topology evidence="1 5">Single-pass type II membrane protein</topology>
    </subcellularLocation>
</comment>
<evidence type="ECO:0000256" key="1">
    <source>
        <dbReference type="ARBA" id="ARBA00004323"/>
    </source>
</evidence>
<dbReference type="PANTHER" id="PTHR11675">
    <property type="entry name" value="N-ACETYLGALACTOSAMINYLTRANSFERASE"/>
    <property type="match status" value="1"/>
</dbReference>
<sequence>MRPTGVRKTFVLSVSIVVLLVYLFLNEYYHGGRGRFADVVRNVYPLQSKDIPVAVVESNAVDKNSTTDTPPTKGTTYTYVYTTIGLDPRYPVPPGDLGTEVKVDNNDTEVAAMILAGMLSQGLNQYSSDLMSVRRRLLDVRDPWCREAGRYPADLPATSIVIVFYNEAWSVLVRTVHSILDRSPAHLVSEIVLVDDFTHLKTQLEEYFAPTLKVRILRAPKRLGLIRARMFGGKSTKTKVITYLDAHVEVTVGWLEALIDPVAKNSTTIAIPTIDWIDENNMKHRTENAPTFVGAYDWDLNFGWWGRWSQRKKYENKMEPFDTPAMAGGLFTISREFFDRLGWYDEGFDIYGIENIELSMKSWMCGGKMVTVPCSRVAHIQKAGHPYLSKESKDVVRANSIRMAEVWMDEFKGIIFDIYGIPHYLEEEFGSVATRKAVREGAKCEKFQYYLENAFPEMHNPLVPGAFRGEVHNGALGNTSCLTYRRNDMFLGMAPCDGLQKTQYWTHNYYQELNSYRNCIDAVSSKVEVYQCHRSRGNQAWKYLVDTQQILSVKQQTCLSLDLATNVTIILTTCDALKPEQKWPVKFIELDVSMLIEAQQKKT</sequence>
<dbReference type="EMBL" id="ATLV01024268">
    <property type="status" value="NOT_ANNOTATED_CDS"/>
    <property type="molecule type" value="Genomic_DNA"/>
</dbReference>
<evidence type="ECO:0000256" key="4">
    <source>
        <dbReference type="ARBA" id="ARBA00023157"/>
    </source>
</evidence>
<evidence type="ECO:0000256" key="2">
    <source>
        <dbReference type="ARBA" id="ARBA00022734"/>
    </source>
</evidence>
<dbReference type="SUPFAM" id="SSF50370">
    <property type="entry name" value="Ricin B-like lectins"/>
    <property type="match status" value="1"/>
</dbReference>
<dbReference type="VEuPathDB" id="VectorBase:ASIC019454"/>
<dbReference type="InterPro" id="IPR001173">
    <property type="entry name" value="Glyco_trans_2-like"/>
</dbReference>
<evidence type="ECO:0000313" key="8">
    <source>
        <dbReference type="EnsemblMetazoa" id="ASIC019454-PA"/>
    </source>
</evidence>
<evidence type="ECO:0000313" key="9">
    <source>
        <dbReference type="Proteomes" id="UP000030765"/>
    </source>
</evidence>
<dbReference type="InterPro" id="IPR029044">
    <property type="entry name" value="Nucleotide-diphossugar_trans"/>
</dbReference>
<feature type="domain" description="Ricin B lectin" evidence="6">
    <location>
        <begin position="468"/>
        <end position="586"/>
    </location>
</feature>
<dbReference type="VEuPathDB" id="VectorBase:ASIS000917"/>
<dbReference type="InterPro" id="IPR000772">
    <property type="entry name" value="Ricin_B_lectin"/>
</dbReference>
<proteinExistence type="inferred from homology"/>
<feature type="transmembrane region" description="Helical" evidence="5">
    <location>
        <begin position="6"/>
        <end position="25"/>
    </location>
</feature>
<dbReference type="InterPro" id="IPR035992">
    <property type="entry name" value="Ricin_B-like_lectins"/>
</dbReference>
<dbReference type="PANTHER" id="PTHR11675:SF131">
    <property type="entry name" value="POLYPEPTIDE N-ACETYLGALACTOSAMINYLTRANSFERASE 9-RELATED"/>
    <property type="match status" value="1"/>
</dbReference>
<protein>
    <recommendedName>
        <fullName evidence="5">Polypeptide N-acetylgalactosaminyltransferase</fullName>
        <ecNumber evidence="5">2.4.1.-</ecNumber>
    </recommendedName>
    <alternativeName>
        <fullName evidence="5">Protein-UDP acetylgalactosaminyltransferase</fullName>
    </alternativeName>
</protein>
<dbReference type="Gene3D" id="2.80.10.50">
    <property type="match status" value="1"/>
</dbReference>
<gene>
    <name evidence="7" type="ORF">ZHAS_00019454</name>
</gene>
<dbReference type="EMBL" id="KE525351">
    <property type="protein sequence ID" value="KFB51139.1"/>
    <property type="molecule type" value="Genomic_DNA"/>
</dbReference>
<comment type="similarity">
    <text evidence="5">Belongs to the glycosyltransferase 2 family. GalNAc-T subfamily.</text>
</comment>
<keyword evidence="5" id="KW-0812">Transmembrane</keyword>
<keyword evidence="5" id="KW-1133">Transmembrane helix</keyword>
<evidence type="ECO:0000313" key="7">
    <source>
        <dbReference type="EMBL" id="KFB51139.1"/>
    </source>
</evidence>
<evidence type="ECO:0000256" key="5">
    <source>
        <dbReference type="RuleBase" id="RU361242"/>
    </source>
</evidence>
<keyword evidence="5" id="KW-0328">Glycosyltransferase</keyword>
<dbReference type="STRING" id="74873.A0A084WLP5"/>
<dbReference type="UniPathway" id="UPA00378"/>
<name>A0A084WLP5_ANOSI</name>
<dbReference type="OMA" id="WIDENNM"/>
<reference evidence="8" key="2">
    <citation type="submission" date="2020-05" db="UniProtKB">
        <authorList>
            <consortium name="EnsemblMetazoa"/>
        </authorList>
    </citation>
    <scope>IDENTIFICATION</scope>
</reference>
<dbReference type="OrthoDB" id="7728044at2759"/>
<keyword evidence="9" id="KW-1185">Reference proteome</keyword>
<dbReference type="Pfam" id="PF00535">
    <property type="entry name" value="Glycos_transf_2"/>
    <property type="match status" value="1"/>
</dbReference>
<dbReference type="PROSITE" id="PS50231">
    <property type="entry name" value="RICIN_B_LECTIN"/>
    <property type="match status" value="1"/>
</dbReference>
<comment type="cofactor">
    <cofactor evidence="5">
        <name>Mn(2+)</name>
        <dbReference type="ChEBI" id="CHEBI:29035"/>
    </cofactor>
</comment>
<dbReference type="EC" id="2.4.1.-" evidence="5"/>
<keyword evidence="5" id="KW-0808">Transferase</keyword>
<dbReference type="EnsemblMetazoa" id="ASIC019454-RA">
    <property type="protein sequence ID" value="ASIC019454-PA"/>
    <property type="gene ID" value="ASIC019454"/>
</dbReference>
<dbReference type="Pfam" id="PF00652">
    <property type="entry name" value="Ricin_B_lectin"/>
    <property type="match status" value="1"/>
</dbReference>
<keyword evidence="5" id="KW-0464">Manganese</keyword>
<keyword evidence="3 5" id="KW-0333">Golgi apparatus</keyword>
<keyword evidence="5" id="KW-0472">Membrane</keyword>
<dbReference type="GO" id="GO:0004653">
    <property type="term" value="F:polypeptide N-acetylgalactosaminyltransferase activity"/>
    <property type="evidence" value="ECO:0007669"/>
    <property type="project" value="TreeGrafter"/>
</dbReference>
<evidence type="ECO:0000256" key="3">
    <source>
        <dbReference type="ARBA" id="ARBA00023034"/>
    </source>
</evidence>
<dbReference type="Gene3D" id="3.90.550.10">
    <property type="entry name" value="Spore Coat Polysaccharide Biosynthesis Protein SpsA, Chain A"/>
    <property type="match status" value="1"/>
</dbReference>
<dbReference type="GO" id="GO:0000139">
    <property type="term" value="C:Golgi membrane"/>
    <property type="evidence" value="ECO:0007669"/>
    <property type="project" value="UniProtKB-SubCell"/>
</dbReference>
<dbReference type="Proteomes" id="UP000030765">
    <property type="component" value="Unassembled WGS sequence"/>
</dbReference>
<dbReference type="GO" id="GO:0030246">
    <property type="term" value="F:carbohydrate binding"/>
    <property type="evidence" value="ECO:0007669"/>
    <property type="project" value="UniProtKB-KW"/>
</dbReference>
<dbReference type="SMART" id="SM00458">
    <property type="entry name" value="RICIN"/>
    <property type="match status" value="1"/>
</dbReference>
<comment type="pathway">
    <text evidence="5">Protein modification; protein glycosylation.</text>
</comment>
<keyword evidence="4 5" id="KW-1015">Disulfide bond</keyword>